<dbReference type="PANTHER" id="PTHR33098">
    <property type="entry name" value="COTTON FIBER (DUF761)"/>
    <property type="match status" value="1"/>
</dbReference>
<proteinExistence type="predicted"/>
<reference evidence="4" key="1">
    <citation type="submission" date="2015-07" db="EMBL/GenBank/DDBJ databases">
        <title>Transcriptome Assembly of Anthurium amnicola.</title>
        <authorList>
            <person name="Suzuki J."/>
        </authorList>
    </citation>
    <scope>NUCLEOTIDE SEQUENCE</scope>
</reference>
<evidence type="ECO:0000256" key="1">
    <source>
        <dbReference type="SAM" id="MobiDB-lite"/>
    </source>
</evidence>
<keyword evidence="2" id="KW-0472">Membrane</keyword>
<feature type="transmembrane region" description="Helical" evidence="2">
    <location>
        <begin position="16"/>
        <end position="35"/>
    </location>
</feature>
<dbReference type="InterPro" id="IPR008480">
    <property type="entry name" value="DUF761_pln"/>
</dbReference>
<keyword evidence="4" id="KW-0436">Ligase</keyword>
<keyword evidence="2" id="KW-0812">Transmembrane</keyword>
<dbReference type="Pfam" id="PF05553">
    <property type="entry name" value="DUF761"/>
    <property type="match status" value="1"/>
</dbReference>
<dbReference type="EMBL" id="GDJX01023904">
    <property type="protein sequence ID" value="JAT44032.1"/>
    <property type="molecule type" value="Transcribed_RNA"/>
</dbReference>
<name>A0A1D1XNQ5_9ARAE</name>
<evidence type="ECO:0000313" key="4">
    <source>
        <dbReference type="EMBL" id="JAT44032.1"/>
    </source>
</evidence>
<feature type="domain" description="DUF4408" evidence="3">
    <location>
        <begin position="7"/>
        <end position="38"/>
    </location>
</feature>
<keyword evidence="2" id="KW-1133">Transmembrane helix</keyword>
<dbReference type="AlphaFoldDB" id="A0A1D1XNQ5"/>
<dbReference type="GO" id="GO:0016874">
    <property type="term" value="F:ligase activity"/>
    <property type="evidence" value="ECO:0007669"/>
    <property type="project" value="UniProtKB-KW"/>
</dbReference>
<accession>A0A1D1XNQ5</accession>
<evidence type="ECO:0000259" key="3">
    <source>
        <dbReference type="Pfam" id="PF14364"/>
    </source>
</evidence>
<organism evidence="4">
    <name type="scientific">Anthurium amnicola</name>
    <dbReference type="NCBI Taxonomy" id="1678845"/>
    <lineage>
        <taxon>Eukaryota</taxon>
        <taxon>Viridiplantae</taxon>
        <taxon>Streptophyta</taxon>
        <taxon>Embryophyta</taxon>
        <taxon>Tracheophyta</taxon>
        <taxon>Spermatophyta</taxon>
        <taxon>Magnoliopsida</taxon>
        <taxon>Liliopsida</taxon>
        <taxon>Araceae</taxon>
        <taxon>Pothoideae</taxon>
        <taxon>Potheae</taxon>
        <taxon>Anthurium</taxon>
    </lineage>
</organism>
<dbReference type="PANTHER" id="PTHR33098:SF53">
    <property type="entry name" value="OS05G0540900 PROTEIN"/>
    <property type="match status" value="1"/>
</dbReference>
<feature type="region of interest" description="Disordered" evidence="1">
    <location>
        <begin position="137"/>
        <end position="156"/>
    </location>
</feature>
<protein>
    <submittedName>
        <fullName evidence="4">4-chlorobenzoate--CoA ligase</fullName>
    </submittedName>
</protein>
<gene>
    <name evidence="4" type="primary">fcbA2</name>
    <name evidence="4" type="ORF">g.14715</name>
</gene>
<evidence type="ECO:0000256" key="2">
    <source>
        <dbReference type="SAM" id="Phobius"/>
    </source>
</evidence>
<sequence length="242" mass="26906">MLEDAVPSLWAAVKSWFTPTVLFVLLNLVIGTIVVTSKGIRRVHAHPKDEDGHQPNHHFPRLDDQQSALFRYPSSVLERLKSIGSLCRHRSGEIPSETVAAPAPAPATPMLVSHRESDAEGTFETLDEAYKAAAAAPPPEHHFWRSQSDSQPTAGEMPVKLPAKLKKSASAKSAFDHFEENEEEVAAAVTAQRPATTRPSHPTDEEVDAKADDFINRFRQQLKLQRLDSIMRYKEMLTRSGK</sequence>
<dbReference type="Pfam" id="PF14364">
    <property type="entry name" value="DUF4408"/>
    <property type="match status" value="1"/>
</dbReference>
<dbReference type="InterPro" id="IPR025520">
    <property type="entry name" value="DUF4408"/>
</dbReference>
<feature type="region of interest" description="Disordered" evidence="1">
    <location>
        <begin position="182"/>
        <end position="208"/>
    </location>
</feature>